<comment type="caution">
    <text evidence="3">The sequence shown here is derived from an EMBL/GenBank/DDBJ whole genome shotgun (WGS) entry which is preliminary data.</text>
</comment>
<feature type="compositionally biased region" description="Basic and acidic residues" evidence="1">
    <location>
        <begin position="7"/>
        <end position="26"/>
    </location>
</feature>
<keyword evidence="4" id="KW-1185">Reference proteome</keyword>
<keyword evidence="2" id="KW-1133">Transmembrane helix</keyword>
<dbReference type="EMBL" id="CATQJL010000001">
    <property type="protein sequence ID" value="CAJ0591739.1"/>
    <property type="molecule type" value="Genomic_DNA"/>
</dbReference>
<name>A0AA36DS83_CYLNA</name>
<accession>A0AA36DS83</accession>
<proteinExistence type="predicted"/>
<protein>
    <submittedName>
        <fullName evidence="3">Uncharacterized protein</fullName>
    </submittedName>
</protein>
<feature type="transmembrane region" description="Helical" evidence="2">
    <location>
        <begin position="38"/>
        <end position="60"/>
    </location>
</feature>
<evidence type="ECO:0000313" key="4">
    <source>
        <dbReference type="Proteomes" id="UP001176961"/>
    </source>
</evidence>
<gene>
    <name evidence="3" type="ORF">CYNAS_LOCUS3722</name>
</gene>
<dbReference type="AlphaFoldDB" id="A0AA36DS83"/>
<feature type="region of interest" description="Disordered" evidence="1">
    <location>
        <begin position="1"/>
        <end position="26"/>
    </location>
</feature>
<sequence length="98" mass="10841">MGLKNIADFHKGQRVNGKTDPKPDMEATARVRRSYRGYLFVALALATALAISTIVLAVLLHNKIHKLDRAEDDLEECRGMLIKNSPTAVRNLTAAILK</sequence>
<dbReference type="Proteomes" id="UP001176961">
    <property type="component" value="Unassembled WGS sequence"/>
</dbReference>
<keyword evidence="2" id="KW-0812">Transmembrane</keyword>
<organism evidence="3 4">
    <name type="scientific">Cylicocyclus nassatus</name>
    <name type="common">Nematode worm</name>
    <dbReference type="NCBI Taxonomy" id="53992"/>
    <lineage>
        <taxon>Eukaryota</taxon>
        <taxon>Metazoa</taxon>
        <taxon>Ecdysozoa</taxon>
        <taxon>Nematoda</taxon>
        <taxon>Chromadorea</taxon>
        <taxon>Rhabditida</taxon>
        <taxon>Rhabditina</taxon>
        <taxon>Rhabditomorpha</taxon>
        <taxon>Strongyloidea</taxon>
        <taxon>Strongylidae</taxon>
        <taxon>Cylicocyclus</taxon>
    </lineage>
</organism>
<reference evidence="3" key="1">
    <citation type="submission" date="2023-07" db="EMBL/GenBank/DDBJ databases">
        <authorList>
            <consortium name="CYATHOMIX"/>
        </authorList>
    </citation>
    <scope>NUCLEOTIDE SEQUENCE</scope>
    <source>
        <strain evidence="3">N/A</strain>
    </source>
</reference>
<evidence type="ECO:0000256" key="2">
    <source>
        <dbReference type="SAM" id="Phobius"/>
    </source>
</evidence>
<evidence type="ECO:0000313" key="3">
    <source>
        <dbReference type="EMBL" id="CAJ0591739.1"/>
    </source>
</evidence>
<keyword evidence="2" id="KW-0472">Membrane</keyword>
<evidence type="ECO:0000256" key="1">
    <source>
        <dbReference type="SAM" id="MobiDB-lite"/>
    </source>
</evidence>